<feature type="region of interest" description="Disordered" evidence="1">
    <location>
        <begin position="1"/>
        <end position="57"/>
    </location>
</feature>
<accession>A1C9D2</accession>
<dbReference type="KEGG" id="act:ACLA_055030"/>
<feature type="compositionally biased region" description="Basic residues" evidence="1">
    <location>
        <begin position="1"/>
        <end position="14"/>
    </location>
</feature>
<dbReference type="Proteomes" id="UP000006701">
    <property type="component" value="Unassembled WGS sequence"/>
</dbReference>
<feature type="compositionally biased region" description="Polar residues" evidence="1">
    <location>
        <begin position="26"/>
        <end position="46"/>
    </location>
</feature>
<dbReference type="OrthoDB" id="4447675at2759"/>
<dbReference type="EMBL" id="DS027048">
    <property type="protein sequence ID" value="EAW13456.1"/>
    <property type="molecule type" value="Genomic_DNA"/>
</dbReference>
<reference evidence="2 3" key="1">
    <citation type="journal article" date="2008" name="PLoS Genet.">
        <title>Genomic islands in the pathogenic filamentous fungus Aspergillus fumigatus.</title>
        <authorList>
            <person name="Fedorova N.D."/>
            <person name="Khaldi N."/>
            <person name="Joardar V.S."/>
            <person name="Maiti R."/>
            <person name="Amedeo P."/>
            <person name="Anderson M.J."/>
            <person name="Crabtree J."/>
            <person name="Silva J.C."/>
            <person name="Badger J.H."/>
            <person name="Albarraq A."/>
            <person name="Angiuoli S."/>
            <person name="Bussey H."/>
            <person name="Bowyer P."/>
            <person name="Cotty P.J."/>
            <person name="Dyer P.S."/>
            <person name="Egan A."/>
            <person name="Galens K."/>
            <person name="Fraser-Liggett C.M."/>
            <person name="Haas B.J."/>
            <person name="Inman J.M."/>
            <person name="Kent R."/>
            <person name="Lemieux S."/>
            <person name="Malavazi I."/>
            <person name="Orvis J."/>
            <person name="Roemer T."/>
            <person name="Ronning C.M."/>
            <person name="Sundaram J.P."/>
            <person name="Sutton G."/>
            <person name="Turner G."/>
            <person name="Venter J.C."/>
            <person name="White O.R."/>
            <person name="Whitty B.R."/>
            <person name="Youngman P."/>
            <person name="Wolfe K.H."/>
            <person name="Goldman G.H."/>
            <person name="Wortman J.R."/>
            <person name="Jiang B."/>
            <person name="Denning D.W."/>
            <person name="Nierman W.C."/>
        </authorList>
    </citation>
    <scope>NUCLEOTIDE SEQUENCE [LARGE SCALE GENOMIC DNA]</scope>
    <source>
        <strain evidence="3">ATCC 1007 / CBS 513.65 / DSM 816 / NCTC 3887 / NRRL 1</strain>
    </source>
</reference>
<gene>
    <name evidence="2" type="ORF">ACLA_055030</name>
</gene>
<proteinExistence type="predicted"/>
<name>A1C9D2_ASPCL</name>
<dbReference type="AlphaFoldDB" id="A1C9D2"/>
<sequence>MDLLQKHGHLKHNREKSLAQREEAEQQYQKSQEGTSRLLSSPNTQAIGEFGANDAVI</sequence>
<organism evidence="2 3">
    <name type="scientific">Aspergillus clavatus (strain ATCC 1007 / CBS 513.65 / DSM 816 / NCTC 3887 / NRRL 1 / QM 1276 / 107)</name>
    <dbReference type="NCBI Taxonomy" id="344612"/>
    <lineage>
        <taxon>Eukaryota</taxon>
        <taxon>Fungi</taxon>
        <taxon>Dikarya</taxon>
        <taxon>Ascomycota</taxon>
        <taxon>Pezizomycotina</taxon>
        <taxon>Eurotiomycetes</taxon>
        <taxon>Eurotiomycetidae</taxon>
        <taxon>Eurotiales</taxon>
        <taxon>Aspergillaceae</taxon>
        <taxon>Aspergillus</taxon>
        <taxon>Aspergillus subgen. Fumigati</taxon>
    </lineage>
</organism>
<feature type="compositionally biased region" description="Basic and acidic residues" evidence="1">
    <location>
        <begin position="15"/>
        <end position="24"/>
    </location>
</feature>
<dbReference type="HOGENOM" id="CLU_2996148_0_0_1"/>
<dbReference type="GeneID" id="4707183"/>
<dbReference type="VEuPathDB" id="FungiDB:ACLA_055030"/>
<dbReference type="RefSeq" id="XP_001274882.1">
    <property type="nucleotide sequence ID" value="XM_001274881.1"/>
</dbReference>
<evidence type="ECO:0000256" key="1">
    <source>
        <dbReference type="SAM" id="MobiDB-lite"/>
    </source>
</evidence>
<evidence type="ECO:0000313" key="3">
    <source>
        <dbReference type="Proteomes" id="UP000006701"/>
    </source>
</evidence>
<protein>
    <submittedName>
        <fullName evidence="2">Uncharacterized protein</fullName>
    </submittedName>
</protein>
<keyword evidence="3" id="KW-1185">Reference proteome</keyword>
<evidence type="ECO:0000313" key="2">
    <source>
        <dbReference type="EMBL" id="EAW13456.1"/>
    </source>
</evidence>